<protein>
    <submittedName>
        <fullName evidence="4">Acg family FMN-binding oxidoreductase</fullName>
    </submittedName>
</protein>
<evidence type="ECO:0000313" key="5">
    <source>
        <dbReference type="Proteomes" id="UP001589568"/>
    </source>
</evidence>
<keyword evidence="1" id="KW-0285">Flavoprotein</keyword>
<evidence type="ECO:0000256" key="1">
    <source>
        <dbReference type="ARBA" id="ARBA00022630"/>
    </source>
</evidence>
<organism evidence="4 5">
    <name type="scientific">Nonomuraea salmonea</name>
    <dbReference type="NCBI Taxonomy" id="46181"/>
    <lineage>
        <taxon>Bacteria</taxon>
        <taxon>Bacillati</taxon>
        <taxon>Actinomycetota</taxon>
        <taxon>Actinomycetes</taxon>
        <taxon>Streptosporangiales</taxon>
        <taxon>Streptosporangiaceae</taxon>
        <taxon>Nonomuraea</taxon>
    </lineage>
</organism>
<dbReference type="Gene3D" id="3.40.109.10">
    <property type="entry name" value="NADH Oxidase"/>
    <property type="match status" value="2"/>
</dbReference>
<evidence type="ECO:0000256" key="3">
    <source>
        <dbReference type="ARBA" id="ARBA00023002"/>
    </source>
</evidence>
<keyword evidence="5" id="KW-1185">Reference proteome</keyword>
<keyword evidence="3" id="KW-0560">Oxidoreductase</keyword>
<dbReference type="NCBIfam" id="NF047509">
    <property type="entry name" value="Rv3131_FMN_oxido"/>
    <property type="match status" value="1"/>
</dbReference>
<name>A0ABV5NFV7_9ACTN</name>
<dbReference type="PANTHER" id="PTHR23026">
    <property type="entry name" value="NADPH NITROREDUCTASE"/>
    <property type="match status" value="1"/>
</dbReference>
<dbReference type="Proteomes" id="UP001589568">
    <property type="component" value="Unassembled WGS sequence"/>
</dbReference>
<comment type="caution">
    <text evidence="4">The sequence shown here is derived from an EMBL/GenBank/DDBJ whole genome shotgun (WGS) entry which is preliminary data.</text>
</comment>
<dbReference type="InterPro" id="IPR000415">
    <property type="entry name" value="Nitroreductase-like"/>
</dbReference>
<proteinExistence type="predicted"/>
<dbReference type="EMBL" id="JBHMCF010000004">
    <property type="protein sequence ID" value="MFB9469173.1"/>
    <property type="molecule type" value="Genomic_DNA"/>
</dbReference>
<sequence length="333" mass="36355">MTTMHKPANLGEQAEQAVQAALEAATWAPSVHNSQPWTFTVSGNEITVRADTGRRLRRADPEGRHLLISCGAALFNLCTALRRHEYEPVVRLLPDPDKPALLAIVRLGERTTPDEHTKTLHGEIRHRRTHRAPFAGMPVPDRLVEALVRQAAAEGARLTPVREPRAIRVLAALTEAAQHVQSMDRAFTLELIRWARPPGSARKDGVPADAYPAHSAETGSSGFAQRDYAWRHDWGTRGDPAATSIGVVALLTTPGDTAADWITAGQALQRVLLHASAYGVSAAFHTQALEFPHLRAFLSEELCSGAHPQMVMRLGITFDEHGAVRRPVADVVE</sequence>
<dbReference type="RefSeq" id="WP_345385560.1">
    <property type="nucleotide sequence ID" value="NZ_BAAAXS010000001.1"/>
</dbReference>
<reference evidence="4 5" key="1">
    <citation type="submission" date="2024-09" db="EMBL/GenBank/DDBJ databases">
        <authorList>
            <person name="Sun Q."/>
            <person name="Mori K."/>
        </authorList>
    </citation>
    <scope>NUCLEOTIDE SEQUENCE [LARGE SCALE GENOMIC DNA]</scope>
    <source>
        <strain evidence="4 5">JCM 3324</strain>
    </source>
</reference>
<accession>A0ABV5NFV7</accession>
<evidence type="ECO:0000313" key="4">
    <source>
        <dbReference type="EMBL" id="MFB9469173.1"/>
    </source>
</evidence>
<dbReference type="SUPFAM" id="SSF55469">
    <property type="entry name" value="FMN-dependent nitroreductase-like"/>
    <property type="match status" value="2"/>
</dbReference>
<keyword evidence="2" id="KW-0288">FMN</keyword>
<gene>
    <name evidence="4" type="ORF">ACFFR3_06620</name>
</gene>
<evidence type="ECO:0000256" key="2">
    <source>
        <dbReference type="ARBA" id="ARBA00022643"/>
    </source>
</evidence>
<dbReference type="PANTHER" id="PTHR23026:SF90">
    <property type="entry name" value="IODOTYROSINE DEIODINASE 1"/>
    <property type="match status" value="1"/>
</dbReference>
<dbReference type="InterPro" id="IPR050627">
    <property type="entry name" value="Nitroreductase/BluB"/>
</dbReference>